<proteinExistence type="predicted"/>
<dbReference type="RefSeq" id="WP_120356786.1">
    <property type="nucleotide sequence ID" value="NZ_RAQO01000013.1"/>
</dbReference>
<dbReference type="OrthoDB" id="5734775at2"/>
<name>A0A420E6A4_9ALTE</name>
<dbReference type="Proteomes" id="UP000286482">
    <property type="component" value="Unassembled WGS sequence"/>
</dbReference>
<evidence type="ECO:0000313" key="2">
    <source>
        <dbReference type="EMBL" id="RKF12779.1"/>
    </source>
</evidence>
<sequence>MKTITPFLTTILLLTSFAGHAAFVKMGSGMTLLSVDSAKTDAETRRGIELAPGSYELVVRYATVDDRKGDIKRFSSKPQTIAIDVGNIDLHIGVPGHYAKPDTAAYHFANEPEFIIKEKK</sequence>
<accession>A0A420E6A4</accession>
<reference evidence="2 3" key="1">
    <citation type="submission" date="2018-09" db="EMBL/GenBank/DDBJ databases">
        <authorList>
            <person name="Wang Z."/>
        </authorList>
    </citation>
    <scope>NUCLEOTIDE SEQUENCE [LARGE SCALE GENOMIC DNA]</scope>
    <source>
        <strain evidence="2 3">ALS 81</strain>
    </source>
</reference>
<dbReference type="InterPro" id="IPR018635">
    <property type="entry name" value="UPF0319"/>
</dbReference>
<dbReference type="Pfam" id="PF09829">
    <property type="entry name" value="DUF2057"/>
    <property type="match status" value="1"/>
</dbReference>
<organism evidence="2 3">
    <name type="scientific">Alginatibacterium sediminis</name>
    <dbReference type="NCBI Taxonomy" id="2164068"/>
    <lineage>
        <taxon>Bacteria</taxon>
        <taxon>Pseudomonadati</taxon>
        <taxon>Pseudomonadota</taxon>
        <taxon>Gammaproteobacteria</taxon>
        <taxon>Alteromonadales</taxon>
        <taxon>Alteromonadaceae</taxon>
        <taxon>Alginatibacterium</taxon>
    </lineage>
</organism>
<comment type="caution">
    <text evidence="2">The sequence shown here is derived from an EMBL/GenBank/DDBJ whole genome shotgun (WGS) entry which is preliminary data.</text>
</comment>
<keyword evidence="1" id="KW-0732">Signal</keyword>
<gene>
    <name evidence="2" type="ORF">DBZ36_20130</name>
</gene>
<dbReference type="EMBL" id="RAQO01000013">
    <property type="protein sequence ID" value="RKF12779.1"/>
    <property type="molecule type" value="Genomic_DNA"/>
</dbReference>
<evidence type="ECO:0000313" key="3">
    <source>
        <dbReference type="Proteomes" id="UP000286482"/>
    </source>
</evidence>
<dbReference type="AlphaFoldDB" id="A0A420E6A4"/>
<keyword evidence="3" id="KW-1185">Reference proteome</keyword>
<feature type="signal peptide" evidence="1">
    <location>
        <begin position="1"/>
        <end position="21"/>
    </location>
</feature>
<evidence type="ECO:0000256" key="1">
    <source>
        <dbReference type="SAM" id="SignalP"/>
    </source>
</evidence>
<feature type="chain" id="PRO_5019403585" evidence="1">
    <location>
        <begin position="22"/>
        <end position="120"/>
    </location>
</feature>
<protein>
    <submittedName>
        <fullName evidence="2">DUF2057 domain-containing protein</fullName>
    </submittedName>
</protein>